<sequence length="422" mass="48164">MIYMNLNYYMSDGKVFVSHIPYPFKRISYDTFNLCSENIFSLNNINPLRSKGSFYVTSPNNLFLNEEGLSLITNLSSNPIHIPIKLLESIKQRKVISLNTAYKNWDKLLKNPIGVYGHKSFRKWNITVVGLGDVGGTLVTGLRLLGNSYIDRIMIYDKDKNKIKRWEYECNQIFDINNNNLVPVEPLDDENQIFDCDMFIFCVSLGVPSVKNKISDVRTMQFNGNSKIIYDYARKAKLADFSGIFAVMSDPVDLLCKVALDAGLKPDQIRGYGLGVMNARANYYSNKEKISNNYAFYGRAFGPHGKGLVIANDIENYNHNASKYLTLKAENANLEIRSIGFKPYIAPALSSGTFSIIDTIKGDWHYSSIFIGDAFMGCRNKLRRYGTEIEYYDNMPEKLLNRIKQTYDDLIDLKIDFKEGKT</sequence>
<dbReference type="GO" id="GO:0006089">
    <property type="term" value="P:lactate metabolic process"/>
    <property type="evidence" value="ECO:0007669"/>
    <property type="project" value="TreeGrafter"/>
</dbReference>
<dbReference type="InterPro" id="IPR001236">
    <property type="entry name" value="Lactate/malate_DH_N"/>
</dbReference>
<dbReference type="InterPro" id="IPR036291">
    <property type="entry name" value="NAD(P)-bd_dom_sf"/>
</dbReference>
<dbReference type="Gene3D" id="3.40.50.720">
    <property type="entry name" value="NAD(P)-binding Rossmann-like Domain"/>
    <property type="match status" value="1"/>
</dbReference>
<dbReference type="KEGG" id="cfer:D4Z93_07015"/>
<dbReference type="PANTHER" id="PTHR43128">
    <property type="entry name" value="L-2-HYDROXYCARBOXYLATE DEHYDROGENASE (NAD(P)(+))"/>
    <property type="match status" value="1"/>
</dbReference>
<evidence type="ECO:0000313" key="3">
    <source>
        <dbReference type="Proteomes" id="UP000266301"/>
    </source>
</evidence>
<evidence type="ECO:0000259" key="1">
    <source>
        <dbReference type="Pfam" id="PF00056"/>
    </source>
</evidence>
<keyword evidence="3" id="KW-1185">Reference proteome</keyword>
<dbReference type="SUPFAM" id="SSF51735">
    <property type="entry name" value="NAD(P)-binding Rossmann-fold domains"/>
    <property type="match status" value="1"/>
</dbReference>
<dbReference type="GO" id="GO:0004459">
    <property type="term" value="F:L-lactate dehydrogenase (NAD+) activity"/>
    <property type="evidence" value="ECO:0007669"/>
    <property type="project" value="TreeGrafter"/>
</dbReference>
<name>A0A386H426_9CLOT</name>
<feature type="domain" description="Lactate/malate dehydrogenase N-terminal" evidence="1">
    <location>
        <begin position="125"/>
        <end position="266"/>
    </location>
</feature>
<proteinExistence type="predicted"/>
<protein>
    <submittedName>
        <fullName evidence="2">Lactate dehydrogenase</fullName>
    </submittedName>
</protein>
<gene>
    <name evidence="2" type="ORF">D4Z93_07015</name>
</gene>
<dbReference type="EMBL" id="CP032416">
    <property type="protein sequence ID" value="AYD40283.1"/>
    <property type="molecule type" value="Genomic_DNA"/>
</dbReference>
<dbReference type="AlphaFoldDB" id="A0A386H426"/>
<organism evidence="2 3">
    <name type="scientific">Clostridium fermenticellae</name>
    <dbReference type="NCBI Taxonomy" id="2068654"/>
    <lineage>
        <taxon>Bacteria</taxon>
        <taxon>Bacillati</taxon>
        <taxon>Bacillota</taxon>
        <taxon>Clostridia</taxon>
        <taxon>Eubacteriales</taxon>
        <taxon>Clostridiaceae</taxon>
        <taxon>Clostridium</taxon>
    </lineage>
</organism>
<dbReference type="PANTHER" id="PTHR43128:SF16">
    <property type="entry name" value="L-LACTATE DEHYDROGENASE"/>
    <property type="match status" value="1"/>
</dbReference>
<reference evidence="2 3" key="1">
    <citation type="journal article" date="2019" name="Int. J. Syst. Evol. Microbiol.">
        <title>Clostridium fermenticellae sp. nov., isolated from the mud in a fermentation cellar for the production of the Chinese liquor, baijiu.</title>
        <authorList>
            <person name="Xu P.X."/>
            <person name="Chai L.J."/>
            <person name="Qiu T."/>
            <person name="Zhang X.J."/>
            <person name="Lu Z.M."/>
            <person name="Xiao C."/>
            <person name="Wang S.T."/>
            <person name="Shen C.H."/>
            <person name="Shi J.S."/>
            <person name="Xu Z.H."/>
        </authorList>
    </citation>
    <scope>NUCLEOTIDE SEQUENCE [LARGE SCALE GENOMIC DNA]</scope>
    <source>
        <strain evidence="2 3">JN500901</strain>
    </source>
</reference>
<dbReference type="OrthoDB" id="1704578at2"/>
<dbReference type="Proteomes" id="UP000266301">
    <property type="component" value="Chromosome"/>
</dbReference>
<dbReference type="Pfam" id="PF00056">
    <property type="entry name" value="Ldh_1_N"/>
    <property type="match status" value="1"/>
</dbReference>
<evidence type="ECO:0000313" key="2">
    <source>
        <dbReference type="EMBL" id="AYD40283.1"/>
    </source>
</evidence>
<accession>A0A386H426</accession>